<dbReference type="SUPFAM" id="SSF55486">
    <property type="entry name" value="Metalloproteases ('zincins'), catalytic domain"/>
    <property type="match status" value="1"/>
</dbReference>
<feature type="transmembrane region" description="Helical" evidence="1">
    <location>
        <begin position="997"/>
        <end position="1019"/>
    </location>
</feature>
<keyword evidence="3" id="KW-1185">Reference proteome</keyword>
<organism evidence="2 3">
    <name type="scientific">Batrachochytrium salamandrivorans</name>
    <dbReference type="NCBI Taxonomy" id="1357716"/>
    <lineage>
        <taxon>Eukaryota</taxon>
        <taxon>Fungi</taxon>
        <taxon>Fungi incertae sedis</taxon>
        <taxon>Chytridiomycota</taxon>
        <taxon>Chytridiomycota incertae sedis</taxon>
        <taxon>Chytridiomycetes</taxon>
        <taxon>Rhizophydiales</taxon>
        <taxon>Rhizophydiales incertae sedis</taxon>
        <taxon>Batrachochytrium</taxon>
    </lineage>
</organism>
<feature type="transmembrane region" description="Helical" evidence="1">
    <location>
        <begin position="1104"/>
        <end position="1123"/>
    </location>
</feature>
<protein>
    <submittedName>
        <fullName evidence="2">Uncharacterized protein</fullName>
    </submittedName>
</protein>
<reference evidence="2 3" key="1">
    <citation type="submission" date="2021-02" db="EMBL/GenBank/DDBJ databases">
        <title>Variation within the Batrachochytrium salamandrivorans European outbreak.</title>
        <authorList>
            <person name="Kelly M."/>
            <person name="Pasmans F."/>
            <person name="Shea T.P."/>
            <person name="Munoz J.F."/>
            <person name="Carranza S."/>
            <person name="Cuomo C.A."/>
            <person name="Martel A."/>
        </authorList>
    </citation>
    <scope>NUCLEOTIDE SEQUENCE [LARGE SCALE GENOMIC DNA]</scope>
    <source>
        <strain evidence="2 3">AMFP18/2</strain>
    </source>
</reference>
<evidence type="ECO:0000256" key="1">
    <source>
        <dbReference type="SAM" id="Phobius"/>
    </source>
</evidence>
<accession>A0ABQ8FEM5</accession>
<keyword evidence="1" id="KW-1133">Transmembrane helix</keyword>
<feature type="transmembrane region" description="Helical" evidence="1">
    <location>
        <begin position="903"/>
        <end position="933"/>
    </location>
</feature>
<dbReference type="Proteomes" id="UP001648503">
    <property type="component" value="Unassembled WGS sequence"/>
</dbReference>
<comment type="caution">
    <text evidence="2">The sequence shown here is derived from an EMBL/GenBank/DDBJ whole genome shotgun (WGS) entry which is preliminary data.</text>
</comment>
<keyword evidence="1" id="KW-0812">Transmembrane</keyword>
<feature type="transmembrane region" description="Helical" evidence="1">
    <location>
        <begin position="1135"/>
        <end position="1158"/>
    </location>
</feature>
<name>A0ABQ8FEM5_9FUNG</name>
<dbReference type="EMBL" id="JAFCIX010000172">
    <property type="protein sequence ID" value="KAH6596983.1"/>
    <property type="molecule type" value="Genomic_DNA"/>
</dbReference>
<proteinExistence type="predicted"/>
<keyword evidence="1" id="KW-0472">Membrane</keyword>
<feature type="transmembrane region" description="Helical" evidence="1">
    <location>
        <begin position="1025"/>
        <end position="1048"/>
    </location>
</feature>
<gene>
    <name evidence="2" type="ORF">BASA50_004741</name>
</gene>
<evidence type="ECO:0000313" key="2">
    <source>
        <dbReference type="EMBL" id="KAH6596983.1"/>
    </source>
</evidence>
<evidence type="ECO:0000313" key="3">
    <source>
        <dbReference type="Proteomes" id="UP001648503"/>
    </source>
</evidence>
<sequence>MAPATSTRSTLEPHQLQQLPLWLPNSQDSVQQSVLVTPTWQTMDPELLSQSSHTDIKIQHMQGLAIVRITPHIRGIPVHGADRLLSLDTDRNAWVHGSVLGGSLAMDHLLPSSPLPLVPSASHDAWSKRSIVTTTQDKNCTMATSNIALNMMVDPPQEPFDMGSRAGSYNDLPAGFLLRREEAIALSRQHNAHQSVIHNPMNGDAGRHTPNFDMIARPMYLSAPGASLRPIWRIADSANLSSDRHLRYVDAQTGKIVATIPTVHHSHRGYVFAENGMPKFGTTPPLTPLLDVSNPRPPGKGVFGNNGGRGISGRDVQSSNTCFAYTCANGAANGTCNESQSVCVDVDKNMVEGRDYFTATSYFITDGAFIDLDRNWSADGYINGTIYMAWKDAPVFAPRLMTPAPDNNGDFTWGTDVNFNTMSGTDPNDAFSELQTYHFLSNHAKYMRMLIGDPSLCIVGAGANCTTMDPHTNRTATQFDSPMRFVSNLQSIKTWPDAGSPYPDLLAQLRMGLGKNTSYPIMFYEHDYYADAYYSNSDFQPPMNNSEWRDCSHGACVSIQDSPLNYFAFGQASNSDWALNNCVVFHELTHAFVHKYIPDLPWVVWSPSGLKTDPGAMNEAWADYFAAIHCGMSDFRQTYNRHPLRDLTNSHTCANTVGEVHVDSMIFSGALWEVRLSIANEPSLTSDDYTLYDRVVLHAMMQGHATDLFETQLGLVMDLLVKHPKLYVLSDTALAVFSRRVFNCKRVSPISESSTTSFFLPTALTTPANMSTLPTQLEFRPRASDWGLSISWSQWYDSPILGPLTIGYGRTRLFALVSFECPIFLNGTANEPIVPYTSCGSASPNTSLSWTLADYHLGKTRGSLYIPFGSRGAPSVVYVWFAHQVPATMVMYSSQTMYYGFNLVWRITLLTVGALGVSVYIVTLITLAVMWGLARARRSRNTSTSSLEEQVADTGGTSGTSVSSYGDRDLHGQLDAVAEQGSHQRVLQLGLNAVGHVYLGVTAGLHTGMVVLAALALWFGVVRDAFTYGILAIVVVVAVVDAVLATIVRRRGLVMTSSGCGVRTARIERTASGDSSVRQRGFPSMNTTRRSKIMSAMPSLQQQLIIAASVMGLAALAVVPMVFSLRAPMVAQGIVYALFCVSALLRQWLSLLIAWGLLRYGRSVLSEQRKDLPLEQGKELPLE</sequence>